<evidence type="ECO:0000313" key="4">
    <source>
        <dbReference type="EMBL" id="TWF73769.1"/>
    </source>
</evidence>
<dbReference type="InterPro" id="IPR027417">
    <property type="entry name" value="P-loop_NTPase"/>
</dbReference>
<keyword evidence="2" id="KW-0812">Transmembrane</keyword>
<dbReference type="AlphaFoldDB" id="A0A561SFY8"/>
<gene>
    <name evidence="4" type="ORF">FHX73_15396</name>
</gene>
<keyword evidence="2" id="KW-1133">Transmembrane helix</keyword>
<accession>A0A561SFY8</accession>
<feature type="transmembrane region" description="Helical" evidence="2">
    <location>
        <begin position="60"/>
        <end position="81"/>
    </location>
</feature>
<proteinExistence type="predicted"/>
<evidence type="ECO:0000256" key="1">
    <source>
        <dbReference type="SAM" id="MobiDB-lite"/>
    </source>
</evidence>
<dbReference type="EMBL" id="VIWT01000005">
    <property type="protein sequence ID" value="TWF73769.1"/>
    <property type="molecule type" value="Genomic_DNA"/>
</dbReference>
<dbReference type="Pfam" id="PF05729">
    <property type="entry name" value="NACHT"/>
    <property type="match status" value="1"/>
</dbReference>
<feature type="compositionally biased region" description="Basic residues" evidence="1">
    <location>
        <begin position="784"/>
        <end position="794"/>
    </location>
</feature>
<keyword evidence="2" id="KW-0472">Membrane</keyword>
<dbReference type="PROSITE" id="PS50837">
    <property type="entry name" value="NACHT"/>
    <property type="match status" value="1"/>
</dbReference>
<feature type="transmembrane region" description="Helical" evidence="2">
    <location>
        <begin position="114"/>
        <end position="133"/>
    </location>
</feature>
<keyword evidence="5" id="KW-1185">Reference proteome</keyword>
<evidence type="ECO:0000313" key="5">
    <source>
        <dbReference type="Proteomes" id="UP000317940"/>
    </source>
</evidence>
<evidence type="ECO:0000259" key="3">
    <source>
        <dbReference type="PROSITE" id="PS50837"/>
    </source>
</evidence>
<name>A0A561SFY8_9ACTN</name>
<dbReference type="SUPFAM" id="SSF52540">
    <property type="entry name" value="P-loop containing nucleoside triphosphate hydrolases"/>
    <property type="match status" value="1"/>
</dbReference>
<comment type="caution">
    <text evidence="4">The sequence shown here is derived from an EMBL/GenBank/DDBJ whole genome shotgun (WGS) entry which is preliminary data.</text>
</comment>
<reference evidence="4 5" key="1">
    <citation type="submission" date="2019-06" db="EMBL/GenBank/DDBJ databases">
        <title>Sequencing the genomes of 1000 actinobacteria strains.</title>
        <authorList>
            <person name="Klenk H.-P."/>
        </authorList>
    </citation>
    <scope>NUCLEOTIDE SEQUENCE [LARGE SCALE GENOMIC DNA]</scope>
    <source>
        <strain evidence="4 5">DSM 44826</strain>
    </source>
</reference>
<evidence type="ECO:0000256" key="2">
    <source>
        <dbReference type="SAM" id="Phobius"/>
    </source>
</evidence>
<feature type="region of interest" description="Disordered" evidence="1">
    <location>
        <begin position="761"/>
        <end position="809"/>
    </location>
</feature>
<dbReference type="Gene3D" id="3.40.50.300">
    <property type="entry name" value="P-loop containing nucleotide triphosphate hydrolases"/>
    <property type="match status" value="1"/>
</dbReference>
<feature type="domain" description="NACHT" evidence="3">
    <location>
        <begin position="183"/>
        <end position="308"/>
    </location>
</feature>
<dbReference type="RefSeq" id="WP_246214173.1">
    <property type="nucleotide sequence ID" value="NZ_BAAAMZ010000001.1"/>
</dbReference>
<protein>
    <submittedName>
        <fullName evidence="4">NACHT domain-containing protein</fullName>
    </submittedName>
</protein>
<dbReference type="InterPro" id="IPR007111">
    <property type="entry name" value="NACHT_NTPase"/>
</dbReference>
<sequence>MQNGLRQPKIRLVTGPPEGGLFREGWARLRRLFRVPFWRVHTRWLVQRGVNRARHWWRPWLATTAEVLSFALTLLFIWWAVSGLTTLVFHHGGWLGPDHICGNDSSSCEAVSGAGVPVALLAASTFGFLIWRLHRLRRYCRRRALQAPNHLVQTAGSLMDEVVGRDQLCNAIMNNLRDKHARRPHVVVGPVGAGKTALLVRLTHKLAAQGAIPVPVQLRNVQRAEDLDFAELARLRFSEIVEPVARSGDEVDRVWRWLRQMADKIVVLADGLDEALNRDHADRRDSLIRRAIRRAGEDGLPLVIASRPHDPLRAMQAAVSELDPLSDEAALHYISSSGSWRSDPTLLDRVVEAANMAESPIYLQIAKDLHQKDLLEPLWTGDATTDLLLYDSWALRADLLERWVDALISGDVHTELPLDHRTREEVVEYISALACIGLSQDRADVELRELDPSVELQDHGAPPADRAGWRPANPEWNRRVRAELDERVGVLGGPGIDVRLASTWGARMGLVYEDGDRVRFQHSIVQAFLGSRYLDRIFQEDTWPHVVRALDHGGRELLIAMTLYSRSANGGCTCCRSNKLDCPVSVMRDLLRNKAEQLLEIAEKADTLTERARATTRYAGQDWRGRPRLRAIEAYGAAVEIDSVDQFPDQQALFNRISKVWETFEHVEDAARLRTAKLVLVRQCGAAARRVAAARSRKPATDPGWPPYKRLFEIGAREADRTVREAITKEVGAGGEAAYDVLCTRLRGPDRVIAHTRSCGCGTALPNPAAPPGECGKQSERARRAQRRQAARRRKVEEQKLAQTEAQAEKKDYFSNTMRAWLLPLLVDSSGLSRHQASPCDDLDNWVQLVAQHSRSDTPLRRDPPGSTISLGVALAQGFKYAANRRLSPESDRQAREFLTKQAEELLKHSTFWFTRLTLLQALTLWALPDDVNADQPMRGHGSDPRGQVREWLTLDGPHQEEHPLVKAAEKLAVRALQTRRPERFLWIDEVAVASSVGTEVGLPGEPRAHNLWIPPSTGWSTLDPTAQQLLVDVLLLVVLAERAYRPKDLFRLLELMSREQERIQLPSCMDLDRTRLDPVRGAERTSAPGSNCTDKCRLRMCPYPARVEALRVEFSEVLCLHQRDLLRRWQPRSWLYLRFRREAAWQRGVPVAGLRHFWEQMGDRARDVKPDSTDAAKVRGWH</sequence>
<organism evidence="4 5">
    <name type="scientific">Kitasatospora viridis</name>
    <dbReference type="NCBI Taxonomy" id="281105"/>
    <lineage>
        <taxon>Bacteria</taxon>
        <taxon>Bacillati</taxon>
        <taxon>Actinomycetota</taxon>
        <taxon>Actinomycetes</taxon>
        <taxon>Kitasatosporales</taxon>
        <taxon>Streptomycetaceae</taxon>
        <taxon>Kitasatospora</taxon>
    </lineage>
</organism>
<dbReference type="Proteomes" id="UP000317940">
    <property type="component" value="Unassembled WGS sequence"/>
</dbReference>